<dbReference type="PROSITE" id="PS51463">
    <property type="entry name" value="P_GLUCOSE_ISOMERASE_3"/>
    <property type="match status" value="1"/>
</dbReference>
<keyword evidence="3 4" id="KW-0413">Isomerase</keyword>
<dbReference type="EMBL" id="CAJQUM010000001">
    <property type="protein sequence ID" value="CAG4882970.1"/>
    <property type="molecule type" value="Genomic_DNA"/>
</dbReference>
<keyword evidence="2 4" id="KW-0324">Glycolysis</keyword>
<gene>
    <name evidence="5" type="ORF">GTOL_10852</name>
</gene>
<keyword evidence="6" id="KW-1185">Reference proteome</keyword>
<dbReference type="GO" id="GO:0097367">
    <property type="term" value="F:carbohydrate derivative binding"/>
    <property type="evidence" value="ECO:0007669"/>
    <property type="project" value="InterPro"/>
</dbReference>
<evidence type="ECO:0000313" key="6">
    <source>
        <dbReference type="Proteomes" id="UP000742786"/>
    </source>
</evidence>
<dbReference type="GO" id="GO:0005829">
    <property type="term" value="C:cytosol"/>
    <property type="evidence" value="ECO:0007669"/>
    <property type="project" value="TreeGrafter"/>
</dbReference>
<dbReference type="EC" id="5.3.1.9" evidence="4"/>
<dbReference type="RefSeq" id="WP_220634982.1">
    <property type="nucleotide sequence ID" value="NZ_CAJQUM010000001.1"/>
</dbReference>
<evidence type="ECO:0000256" key="3">
    <source>
        <dbReference type="ARBA" id="ARBA00023235"/>
    </source>
</evidence>
<dbReference type="PRINTS" id="PR00662">
    <property type="entry name" value="G6PISOMERASE"/>
</dbReference>
<dbReference type="InterPro" id="IPR035476">
    <property type="entry name" value="SIS_PGI_1"/>
</dbReference>
<dbReference type="CDD" id="cd05015">
    <property type="entry name" value="SIS_PGI_1"/>
    <property type="match status" value="1"/>
</dbReference>
<dbReference type="GO" id="GO:0006096">
    <property type="term" value="P:glycolytic process"/>
    <property type="evidence" value="ECO:0007669"/>
    <property type="project" value="UniProtKB-KW"/>
</dbReference>
<dbReference type="GO" id="GO:0006094">
    <property type="term" value="P:gluconeogenesis"/>
    <property type="evidence" value="ECO:0007669"/>
    <property type="project" value="UniProtKB-KW"/>
</dbReference>
<evidence type="ECO:0000256" key="1">
    <source>
        <dbReference type="ARBA" id="ARBA00022432"/>
    </source>
</evidence>
<dbReference type="NCBIfam" id="NF007080">
    <property type="entry name" value="PRK09533.1"/>
    <property type="match status" value="1"/>
</dbReference>
<evidence type="ECO:0000256" key="2">
    <source>
        <dbReference type="ARBA" id="ARBA00023152"/>
    </source>
</evidence>
<organism evidence="5 6">
    <name type="scientific">Georgfuchsia toluolica</name>
    <dbReference type="NCBI Taxonomy" id="424218"/>
    <lineage>
        <taxon>Bacteria</taxon>
        <taxon>Pseudomonadati</taxon>
        <taxon>Pseudomonadota</taxon>
        <taxon>Betaproteobacteria</taxon>
        <taxon>Nitrosomonadales</taxon>
        <taxon>Sterolibacteriaceae</taxon>
        <taxon>Georgfuchsia</taxon>
    </lineage>
</organism>
<dbReference type="Pfam" id="PF00342">
    <property type="entry name" value="PGI"/>
    <property type="match status" value="1"/>
</dbReference>
<dbReference type="AlphaFoldDB" id="A0A916N886"/>
<comment type="catalytic activity">
    <reaction evidence="4">
        <text>alpha-D-glucose 6-phosphate = beta-D-fructose 6-phosphate</text>
        <dbReference type="Rhea" id="RHEA:11816"/>
        <dbReference type="ChEBI" id="CHEBI:57634"/>
        <dbReference type="ChEBI" id="CHEBI:58225"/>
        <dbReference type="EC" id="5.3.1.9"/>
    </reaction>
</comment>
<dbReference type="Gene3D" id="3.40.50.10490">
    <property type="entry name" value="Glucose-6-phosphate isomerase like protein, domain 1"/>
    <property type="match status" value="3"/>
</dbReference>
<dbReference type="GO" id="GO:0048029">
    <property type="term" value="F:monosaccharide binding"/>
    <property type="evidence" value="ECO:0007669"/>
    <property type="project" value="TreeGrafter"/>
</dbReference>
<evidence type="ECO:0000256" key="4">
    <source>
        <dbReference type="RuleBase" id="RU000612"/>
    </source>
</evidence>
<dbReference type="GO" id="GO:0004347">
    <property type="term" value="F:glucose-6-phosphate isomerase activity"/>
    <property type="evidence" value="ECO:0007669"/>
    <property type="project" value="UniProtKB-EC"/>
</dbReference>
<evidence type="ECO:0000313" key="5">
    <source>
        <dbReference type="EMBL" id="CAG4882970.1"/>
    </source>
</evidence>
<dbReference type="GO" id="GO:0051156">
    <property type="term" value="P:glucose 6-phosphate metabolic process"/>
    <property type="evidence" value="ECO:0007669"/>
    <property type="project" value="TreeGrafter"/>
</dbReference>
<dbReference type="InterPro" id="IPR001672">
    <property type="entry name" value="G6P_Isomerase"/>
</dbReference>
<comment type="pathway">
    <text evidence="4">Carbohydrate degradation; glycolysis; D-glyceraldehyde 3-phosphate and glycerone phosphate from D-glucose: step 2/4.</text>
</comment>
<name>A0A916N886_9PROT</name>
<keyword evidence="1 4" id="KW-0312">Gluconeogenesis</keyword>
<dbReference type="SUPFAM" id="SSF53697">
    <property type="entry name" value="SIS domain"/>
    <property type="match status" value="1"/>
</dbReference>
<proteinExistence type="inferred from homology"/>
<dbReference type="InterPro" id="IPR046348">
    <property type="entry name" value="SIS_dom_sf"/>
</dbReference>
<sequence>MSKLTTLDSDSQLRAQLPVQTLDLGNDLTQTLQEIVRDWTRQGTLDRLWARDAQVWTGGDEANWLDWLNAVARGREALPALSELGADLRRGGFTAALLIGMGGSSLGPEVLAKTLGAESGMLPLYIIDSTDPAQIASCEAALDIERTLFIVASKSGSTLEPDILLQYFLAKAKAALGPAAGRQFIAITDPGSKLEAFARNNSFRHIATGVPGIGGRYSVLSNFGLVPAVVMGINIEHLLTSADLMVRNCSAVTPPAQNLGVILGAVMGAAARAGRDKLTLLASPALLPFGAWVEQLVAESTGKHGLGIVPVDAEGIGMPAVYGSDRLFIDLRLEDDSDQARDQAIAALANAGNPMVTISIAAREQLAQEFFHWEMATAVAGAVLGIHPFDQPDVEAAKIQTKSLMAAYERDQILPQSPAVLVDGNLALFGAVVGNGASLESTLTKLFGQIRQGDYFVLLAYMEMNDPHMALLQSMRTLVRDKYKVATCLGFGPRFLHSTGQLYKGGPNSGVFLQITCDDDMDLPIPGRSYSFGTVKAAQALGDFQVLAERGRRALRVHVKGELETGLSVLHRTFIAALSRVDLTL</sequence>
<reference evidence="5" key="1">
    <citation type="submission" date="2021-04" db="EMBL/GenBank/DDBJ databases">
        <authorList>
            <person name="Hornung B."/>
        </authorList>
    </citation>
    <scope>NUCLEOTIDE SEQUENCE</scope>
    <source>
        <strain evidence="5">G5G6</strain>
    </source>
</reference>
<dbReference type="Proteomes" id="UP000742786">
    <property type="component" value="Unassembled WGS sequence"/>
</dbReference>
<comment type="caution">
    <text evidence="5">The sequence shown here is derived from an EMBL/GenBank/DDBJ whole genome shotgun (WGS) entry which is preliminary data.</text>
</comment>
<comment type="similarity">
    <text evidence="4">Belongs to the GPI family.</text>
</comment>
<dbReference type="PANTHER" id="PTHR11469:SF1">
    <property type="entry name" value="GLUCOSE-6-PHOSPHATE ISOMERASE"/>
    <property type="match status" value="1"/>
</dbReference>
<accession>A0A916N886</accession>
<dbReference type="PANTHER" id="PTHR11469">
    <property type="entry name" value="GLUCOSE-6-PHOSPHATE ISOMERASE"/>
    <property type="match status" value="1"/>
</dbReference>
<protein>
    <recommendedName>
        <fullName evidence="4">Glucose-6-phosphate isomerase</fullName>
        <ecNumber evidence="4">5.3.1.9</ecNumber>
    </recommendedName>
</protein>